<evidence type="ECO:0000256" key="14">
    <source>
        <dbReference type="ARBA" id="ARBA00032361"/>
    </source>
</evidence>
<keyword evidence="13" id="KW-1208">Phospholipid metabolism</keyword>
<dbReference type="RefSeq" id="WP_370396073.1">
    <property type="nucleotide sequence ID" value="NZ_JALBUT010000001.1"/>
</dbReference>
<evidence type="ECO:0000256" key="4">
    <source>
        <dbReference type="ARBA" id="ARBA00013174"/>
    </source>
</evidence>
<keyword evidence="11 16" id="KW-0472">Membrane</keyword>
<dbReference type="PROSITE" id="PS00379">
    <property type="entry name" value="CDP_ALCOHOL_P_TRANSF"/>
    <property type="match status" value="1"/>
</dbReference>
<organism evidence="17 18">
    <name type="scientific">Intestinicryptomonas porci</name>
    <dbReference type="NCBI Taxonomy" id="2926320"/>
    <lineage>
        <taxon>Bacteria</taxon>
        <taxon>Pseudomonadati</taxon>
        <taxon>Verrucomicrobiota</taxon>
        <taxon>Opitutia</taxon>
        <taxon>Opitutales</taxon>
        <taxon>Intestinicryptomonaceae</taxon>
        <taxon>Intestinicryptomonas</taxon>
    </lineage>
</organism>
<evidence type="ECO:0000256" key="3">
    <source>
        <dbReference type="ARBA" id="ARBA00010441"/>
    </source>
</evidence>
<dbReference type="NCBIfam" id="TIGR00473">
    <property type="entry name" value="pssA"/>
    <property type="match status" value="1"/>
</dbReference>
<dbReference type="InterPro" id="IPR050324">
    <property type="entry name" value="CDP-alcohol_PTase-I"/>
</dbReference>
<feature type="transmembrane region" description="Helical" evidence="16">
    <location>
        <begin position="251"/>
        <end position="279"/>
    </location>
</feature>
<evidence type="ECO:0000256" key="15">
    <source>
        <dbReference type="RuleBase" id="RU003750"/>
    </source>
</evidence>
<feature type="transmembrane region" description="Helical" evidence="16">
    <location>
        <begin position="71"/>
        <end position="90"/>
    </location>
</feature>
<evidence type="ECO:0000256" key="10">
    <source>
        <dbReference type="ARBA" id="ARBA00023098"/>
    </source>
</evidence>
<dbReference type="PANTHER" id="PTHR14269">
    <property type="entry name" value="CDP-DIACYLGLYCEROL--GLYCEROL-3-PHOSPHATE 3-PHOSPHATIDYLTRANSFERASE-RELATED"/>
    <property type="match status" value="1"/>
</dbReference>
<evidence type="ECO:0000256" key="12">
    <source>
        <dbReference type="ARBA" id="ARBA00023209"/>
    </source>
</evidence>
<reference evidence="17 18" key="1">
    <citation type="submission" date="2022-03" db="EMBL/GenBank/DDBJ databases">
        <title>Novel taxa within the pig intestine.</title>
        <authorList>
            <person name="Wylensek D."/>
            <person name="Bishof K."/>
            <person name="Afrizal A."/>
            <person name="Clavel T."/>
        </authorList>
    </citation>
    <scope>NUCLEOTIDE SEQUENCE [LARGE SCALE GENOMIC DNA]</scope>
    <source>
        <strain evidence="17 18">CLA-KB-P66</strain>
    </source>
</reference>
<keyword evidence="6" id="KW-0444">Lipid biosynthesis</keyword>
<evidence type="ECO:0000256" key="11">
    <source>
        <dbReference type="ARBA" id="ARBA00023136"/>
    </source>
</evidence>
<dbReference type="EC" id="2.7.8.8" evidence="4"/>
<keyword evidence="9 16" id="KW-1133">Transmembrane helix</keyword>
<gene>
    <name evidence="17" type="primary">pssA</name>
    <name evidence="17" type="ORF">MOX91_00290</name>
</gene>
<dbReference type="GO" id="GO:0003882">
    <property type="term" value="F:CDP-diacylglycerol-serine O-phosphatidyltransferase activity"/>
    <property type="evidence" value="ECO:0007669"/>
    <property type="project" value="UniProtKB-EC"/>
</dbReference>
<comment type="similarity">
    <text evidence="3 15">Belongs to the CDP-alcohol phosphatidyltransferase class-I family.</text>
</comment>
<feature type="transmembrane region" description="Helical" evidence="16">
    <location>
        <begin position="20"/>
        <end position="39"/>
    </location>
</feature>
<evidence type="ECO:0000256" key="7">
    <source>
        <dbReference type="ARBA" id="ARBA00022679"/>
    </source>
</evidence>
<dbReference type="InterPro" id="IPR048254">
    <property type="entry name" value="CDP_ALCOHOL_P_TRANSF_CS"/>
</dbReference>
<evidence type="ECO:0000256" key="13">
    <source>
        <dbReference type="ARBA" id="ARBA00023264"/>
    </source>
</evidence>
<evidence type="ECO:0000256" key="5">
    <source>
        <dbReference type="ARBA" id="ARBA00017171"/>
    </source>
</evidence>
<dbReference type="PANTHER" id="PTHR14269:SF61">
    <property type="entry name" value="CDP-DIACYLGLYCEROL--SERINE O-PHOSPHATIDYLTRANSFERASE"/>
    <property type="match status" value="1"/>
</dbReference>
<keyword evidence="7 15" id="KW-0808">Transferase</keyword>
<dbReference type="InterPro" id="IPR000462">
    <property type="entry name" value="CDP-OH_P_trans"/>
</dbReference>
<dbReference type="Pfam" id="PF01066">
    <property type="entry name" value="CDP-OH_P_transf"/>
    <property type="match status" value="1"/>
</dbReference>
<keyword evidence="8 16" id="KW-0812">Transmembrane</keyword>
<keyword evidence="12" id="KW-0594">Phospholipid biosynthesis</keyword>
<evidence type="ECO:0000313" key="17">
    <source>
        <dbReference type="EMBL" id="MDX8414624.1"/>
    </source>
</evidence>
<feature type="transmembrane region" description="Helical" evidence="16">
    <location>
        <begin position="111"/>
        <end position="132"/>
    </location>
</feature>
<evidence type="ECO:0000256" key="16">
    <source>
        <dbReference type="SAM" id="Phobius"/>
    </source>
</evidence>
<name>A0ABU4WEJ9_9BACT</name>
<keyword evidence="18" id="KW-1185">Reference proteome</keyword>
<comment type="caution">
    <text evidence="17">The sequence shown here is derived from an EMBL/GenBank/DDBJ whole genome shotgun (WGS) entry which is preliminary data.</text>
</comment>
<evidence type="ECO:0000256" key="8">
    <source>
        <dbReference type="ARBA" id="ARBA00022692"/>
    </source>
</evidence>
<comment type="subcellular location">
    <subcellularLocation>
        <location evidence="2">Endomembrane system</location>
        <topology evidence="2">Multi-pass membrane protein</topology>
    </subcellularLocation>
</comment>
<evidence type="ECO:0000313" key="18">
    <source>
        <dbReference type="Proteomes" id="UP001275932"/>
    </source>
</evidence>
<accession>A0ABU4WEJ9</accession>
<feature type="transmembrane region" description="Helical" evidence="16">
    <location>
        <begin position="144"/>
        <end position="165"/>
    </location>
</feature>
<dbReference type="InterPro" id="IPR043130">
    <property type="entry name" value="CDP-OH_PTrfase_TM_dom"/>
</dbReference>
<feature type="transmembrane region" description="Helical" evidence="16">
    <location>
        <begin position="186"/>
        <end position="207"/>
    </location>
</feature>
<sequence>MTQEKPALWSNVHQASKIYILPNFFTAGNLFFGFLSIILCMRGRFDAQTESAIHTIANFFVKTDPKTNPSASYYVVAILAILLSVFCDALDGRVARASGKTSLFGKEFDSIADSIAFGVAPSLLTFLLTLNPMHEQFSERMQSFISPIGWFVAFIYLLCGCIRLARFNVITNPYIAGHEKYEKGDFSGLPVPAAAGAMSSIALTMLHLDLWNYTLWIVPVMLLISFLMISNIPYPSFKHINWNTSARIRSFVAIIACIFLIIYMGVYSFTIIFLLYILIPPMMYLPKLYSILSYLFGKKLKKTE</sequence>
<evidence type="ECO:0000256" key="1">
    <source>
        <dbReference type="ARBA" id="ARBA00000287"/>
    </source>
</evidence>
<dbReference type="Proteomes" id="UP001275932">
    <property type="component" value="Unassembled WGS sequence"/>
</dbReference>
<evidence type="ECO:0000256" key="2">
    <source>
        <dbReference type="ARBA" id="ARBA00004127"/>
    </source>
</evidence>
<evidence type="ECO:0000256" key="9">
    <source>
        <dbReference type="ARBA" id="ARBA00022989"/>
    </source>
</evidence>
<dbReference type="EMBL" id="JALBUT010000001">
    <property type="protein sequence ID" value="MDX8414624.1"/>
    <property type="molecule type" value="Genomic_DNA"/>
</dbReference>
<dbReference type="Gene3D" id="1.20.120.1760">
    <property type="match status" value="1"/>
</dbReference>
<feature type="transmembrane region" description="Helical" evidence="16">
    <location>
        <begin position="213"/>
        <end position="230"/>
    </location>
</feature>
<evidence type="ECO:0000256" key="6">
    <source>
        <dbReference type="ARBA" id="ARBA00022516"/>
    </source>
</evidence>
<proteinExistence type="inferred from homology"/>
<comment type="catalytic activity">
    <reaction evidence="1">
        <text>a CDP-1,2-diacyl-sn-glycerol + L-serine = a 1,2-diacyl-sn-glycero-3-phospho-L-serine + CMP + H(+)</text>
        <dbReference type="Rhea" id="RHEA:16913"/>
        <dbReference type="ChEBI" id="CHEBI:15378"/>
        <dbReference type="ChEBI" id="CHEBI:33384"/>
        <dbReference type="ChEBI" id="CHEBI:57262"/>
        <dbReference type="ChEBI" id="CHEBI:58332"/>
        <dbReference type="ChEBI" id="CHEBI:60377"/>
        <dbReference type="EC" id="2.7.8.8"/>
    </reaction>
</comment>
<dbReference type="InterPro" id="IPR004533">
    <property type="entry name" value="CDP-diaglyc--ser_O-PTrfase"/>
</dbReference>
<protein>
    <recommendedName>
        <fullName evidence="5">CDP-diacylglycerol--serine O-phosphatidyltransferase</fullName>
        <ecNumber evidence="4">2.7.8.8</ecNumber>
    </recommendedName>
    <alternativeName>
        <fullName evidence="14">Phosphatidylserine synthase</fullName>
    </alternativeName>
</protein>
<keyword evidence="10" id="KW-0443">Lipid metabolism</keyword>